<reference evidence="9" key="1">
    <citation type="submission" date="2016-10" db="EMBL/GenBank/DDBJ databases">
        <authorList>
            <person name="Varghese N."/>
            <person name="Submissions S."/>
        </authorList>
    </citation>
    <scope>NUCLEOTIDE SEQUENCE [LARGE SCALE GENOMIC DNA]</scope>
    <source>
        <strain evidence="9">XBD2006</strain>
    </source>
</reference>
<dbReference type="RefSeq" id="WP_074463042.1">
    <property type="nucleotide sequence ID" value="NZ_FMUR01000017.1"/>
</dbReference>
<dbReference type="GO" id="GO:0016020">
    <property type="term" value="C:membrane"/>
    <property type="evidence" value="ECO:0007669"/>
    <property type="project" value="InterPro"/>
</dbReference>
<keyword evidence="1 3" id="KW-0807">Transducer</keyword>
<dbReference type="OrthoDB" id="9760371at2"/>
<comment type="similarity">
    <text evidence="2">Belongs to the methyl-accepting chemotaxis (MCP) protein family.</text>
</comment>
<evidence type="ECO:0000259" key="6">
    <source>
        <dbReference type="PROSITE" id="PS50111"/>
    </source>
</evidence>
<feature type="domain" description="HAMP" evidence="7">
    <location>
        <begin position="243"/>
        <end position="275"/>
    </location>
</feature>
<feature type="transmembrane region" description="Helical" evidence="5">
    <location>
        <begin position="12"/>
        <end position="31"/>
    </location>
</feature>
<feature type="region of interest" description="Disordered" evidence="4">
    <location>
        <begin position="562"/>
        <end position="584"/>
    </location>
</feature>
<dbReference type="AlphaFoldDB" id="A0A1G5FY43"/>
<evidence type="ECO:0000256" key="1">
    <source>
        <dbReference type="ARBA" id="ARBA00023224"/>
    </source>
</evidence>
<keyword evidence="9" id="KW-1185">Reference proteome</keyword>
<keyword evidence="5" id="KW-0472">Membrane</keyword>
<dbReference type="PROSITE" id="PS50111">
    <property type="entry name" value="CHEMOTAXIS_TRANSDUC_2"/>
    <property type="match status" value="1"/>
</dbReference>
<dbReference type="PROSITE" id="PS50885">
    <property type="entry name" value="HAMP"/>
    <property type="match status" value="1"/>
</dbReference>
<proteinExistence type="inferred from homology"/>
<dbReference type="Proteomes" id="UP000183047">
    <property type="component" value="Unassembled WGS sequence"/>
</dbReference>
<dbReference type="PANTHER" id="PTHR32089:SF112">
    <property type="entry name" value="LYSOZYME-LIKE PROTEIN-RELATED"/>
    <property type="match status" value="1"/>
</dbReference>
<feature type="compositionally biased region" description="Basic and acidic residues" evidence="4">
    <location>
        <begin position="562"/>
        <end position="577"/>
    </location>
</feature>
<evidence type="ECO:0000256" key="3">
    <source>
        <dbReference type="PROSITE-ProRule" id="PRU00284"/>
    </source>
</evidence>
<accession>A0A1G5FY43</accession>
<evidence type="ECO:0000313" key="9">
    <source>
        <dbReference type="Proteomes" id="UP000183047"/>
    </source>
</evidence>
<dbReference type="GO" id="GO:0007165">
    <property type="term" value="P:signal transduction"/>
    <property type="evidence" value="ECO:0007669"/>
    <property type="project" value="UniProtKB-KW"/>
</dbReference>
<dbReference type="PANTHER" id="PTHR32089">
    <property type="entry name" value="METHYL-ACCEPTING CHEMOTAXIS PROTEIN MCPB"/>
    <property type="match status" value="1"/>
</dbReference>
<evidence type="ECO:0000256" key="4">
    <source>
        <dbReference type="SAM" id="MobiDB-lite"/>
    </source>
</evidence>
<dbReference type="InterPro" id="IPR004089">
    <property type="entry name" value="MCPsignal_dom"/>
</dbReference>
<protein>
    <submittedName>
        <fullName evidence="8">Methyl-accepting chemotaxis protein</fullName>
    </submittedName>
</protein>
<dbReference type="InterPro" id="IPR003660">
    <property type="entry name" value="HAMP_dom"/>
</dbReference>
<feature type="domain" description="Methyl-accepting transducer" evidence="6">
    <location>
        <begin position="280"/>
        <end position="531"/>
    </location>
</feature>
<dbReference type="EMBL" id="FMUR01000017">
    <property type="protein sequence ID" value="SCY44071.1"/>
    <property type="molecule type" value="Genomic_DNA"/>
</dbReference>
<keyword evidence="5" id="KW-1133">Transmembrane helix</keyword>
<dbReference type="Gene3D" id="1.10.287.950">
    <property type="entry name" value="Methyl-accepting chemotaxis protein"/>
    <property type="match status" value="1"/>
</dbReference>
<dbReference type="SMART" id="SM00283">
    <property type="entry name" value="MA"/>
    <property type="match status" value="1"/>
</dbReference>
<evidence type="ECO:0000313" key="8">
    <source>
        <dbReference type="EMBL" id="SCY44071.1"/>
    </source>
</evidence>
<gene>
    <name evidence="8" type="ORF">SAMN02910451_02613</name>
</gene>
<evidence type="ECO:0000259" key="7">
    <source>
        <dbReference type="PROSITE" id="PS50885"/>
    </source>
</evidence>
<sequence>MIKSLRTKILSCFFLLALVMIIGVVLIAISFQDAVKAANTMSGTYLSIERDFGDANTNLQNLVKRFFLVQAMAPTGALDTDDGVASMVDPGKPEQEALKAALDDLAIQVQKVNNPDFSAEYEIMSSAGNLFLTTYKEMETMFYAKKFSDSYDLYFANCHEAILQYEENVGLMKEQLQVLVDQNNASLQAAEKSVHTSIIVGSILSIIVSVIGVYVVNKTISPLRSASIELNDILASMNAGNANLSRRIQNSSTDEVGVLVSGINNFLSTLQDIIVKIKSESGHIYSSVENTVGLVNNSKEDVSNVSAVMEELTASMETANNTLTSLNNGAKDVNNAVGQVSDQVAAGNQRVSDIKDHATVIRESTEKKRNSTNEMVSSIKDGLESSIEDSKNVAQIQTLTEDILSIASQTNLLALNASIEAARAGDAGKGFAVVADEIRQLAEHSKDTANSIQEISNQVISAVESLAKDSNEMLTYVSESVLADYDEFENVAQQYYQDAEDINLVLKSVNENTVVLTNTIGEMAEQIDNISHVISDCTTGVSDATESTTGILASITTIHDDSESNREVSERLQEEVNRFSSSEE</sequence>
<dbReference type="Pfam" id="PF00015">
    <property type="entry name" value="MCPsignal"/>
    <property type="match status" value="1"/>
</dbReference>
<name>A0A1G5FY43_9FIRM</name>
<evidence type="ECO:0000256" key="5">
    <source>
        <dbReference type="SAM" id="Phobius"/>
    </source>
</evidence>
<evidence type="ECO:0000256" key="2">
    <source>
        <dbReference type="ARBA" id="ARBA00029447"/>
    </source>
</evidence>
<keyword evidence="5" id="KW-0812">Transmembrane</keyword>
<organism evidence="8 9">
    <name type="scientific">Butyrivibrio hungatei</name>
    <dbReference type="NCBI Taxonomy" id="185008"/>
    <lineage>
        <taxon>Bacteria</taxon>
        <taxon>Bacillati</taxon>
        <taxon>Bacillota</taxon>
        <taxon>Clostridia</taxon>
        <taxon>Lachnospirales</taxon>
        <taxon>Lachnospiraceae</taxon>
        <taxon>Butyrivibrio</taxon>
    </lineage>
</organism>
<dbReference type="SUPFAM" id="SSF58104">
    <property type="entry name" value="Methyl-accepting chemotaxis protein (MCP) signaling domain"/>
    <property type="match status" value="1"/>
</dbReference>